<name>A0A635RBR6_SALET</name>
<organism evidence="1">
    <name type="scientific">Salmonella enterica subsp. enterica serovar Chester</name>
    <dbReference type="NCBI Taxonomy" id="149386"/>
    <lineage>
        <taxon>Bacteria</taxon>
        <taxon>Pseudomonadati</taxon>
        <taxon>Pseudomonadota</taxon>
        <taxon>Gammaproteobacteria</taxon>
        <taxon>Enterobacterales</taxon>
        <taxon>Enterobacteriaceae</taxon>
        <taxon>Salmonella</taxon>
    </lineage>
</organism>
<accession>A0A635RBR6</accession>
<sequence>MRNIISKPGHVKILKELMDRCYNRTWPLPSLTIESSLQRELFGYNLGCCVLSEYDEIIAPVDVCTYDEEIEGYQFEVYTNSGLNYRKLVVREKSSGRKIMFKVFPSGKVSSLCFQLEQVSFHGAAILTKAERALLSGLIGFEAKTIKVEQELTRNDFGSTWYESFFRYEMLSDKAIKLTYRSTDDLVYHILISGKPHLIIEDKGENQVSDLRDELAQFIRDVEEKSKSDHIFSQRYPELIDETTDSVVDGIRIFPSGLAIYRLPSVNQLKVMEMLKDVLAEAGWEYRFDCNFEGMALFVTKKNYTLSIDLPKSQYYSFFPKADDRTEKEPALLLDAAESNTLMMRLRMVDKKLNTGHLTTIGKDYGWKSVEPYGSQLLFVADL</sequence>
<evidence type="ECO:0000313" key="1">
    <source>
        <dbReference type="EMBL" id="EDH8304209.1"/>
    </source>
</evidence>
<reference evidence="1" key="1">
    <citation type="submission" date="2018-07" db="EMBL/GenBank/DDBJ databases">
        <authorList>
            <person name="Ashton P.M."/>
            <person name="Dallman T."/>
            <person name="Nair S."/>
            <person name="De Pinna E."/>
            <person name="Peters T."/>
            <person name="Grant K."/>
        </authorList>
    </citation>
    <scope>NUCLEOTIDE SEQUENCE</scope>
    <source>
        <strain evidence="1">368335</strain>
    </source>
</reference>
<comment type="caution">
    <text evidence="1">The sequence shown here is derived from an EMBL/GenBank/DDBJ whole genome shotgun (WGS) entry which is preliminary data.</text>
</comment>
<proteinExistence type="predicted"/>
<dbReference type="EMBL" id="AAMIYH010000027">
    <property type="protein sequence ID" value="EDH8304209.1"/>
    <property type="molecule type" value="Genomic_DNA"/>
</dbReference>
<protein>
    <submittedName>
        <fullName evidence="1">Uncharacterized protein</fullName>
    </submittedName>
</protein>
<gene>
    <name evidence="1" type="ORF">CB695_22355</name>
</gene>
<dbReference type="AlphaFoldDB" id="A0A635RBR6"/>